<gene>
    <name evidence="1" type="ORF">UCRPA7_2233</name>
</gene>
<evidence type="ECO:0000313" key="1">
    <source>
        <dbReference type="EMBL" id="EOO02265.1"/>
    </source>
</evidence>
<dbReference type="HOGENOM" id="CLU_047846_1_0_1"/>
<accession>R8BSJ2</accession>
<dbReference type="eggNOG" id="ENOG502SD76">
    <property type="taxonomic scope" value="Eukaryota"/>
</dbReference>
<organism evidence="1 2">
    <name type="scientific">Phaeoacremonium minimum (strain UCR-PA7)</name>
    <name type="common">Esca disease fungus</name>
    <name type="synonym">Togninia minima</name>
    <dbReference type="NCBI Taxonomy" id="1286976"/>
    <lineage>
        <taxon>Eukaryota</taxon>
        <taxon>Fungi</taxon>
        <taxon>Dikarya</taxon>
        <taxon>Ascomycota</taxon>
        <taxon>Pezizomycotina</taxon>
        <taxon>Sordariomycetes</taxon>
        <taxon>Sordariomycetidae</taxon>
        <taxon>Togniniales</taxon>
        <taxon>Togniniaceae</taxon>
        <taxon>Phaeoacremonium</taxon>
    </lineage>
</organism>
<proteinExistence type="predicted"/>
<dbReference type="OrthoDB" id="5405126at2759"/>
<dbReference type="AlphaFoldDB" id="R8BSJ2"/>
<sequence>MSNKSFRHVIKAGGSALEAATRPSFSQQRCFSISAAKQAGHVITFSPTSSPELDSVLDTIRHKILLPTYIRPEQRKKIFRPRYAKELKSNPITMEIDGEVIKFYGMDPTKGDIPNTRKILFEAIDKMVTREDWSNLPHLLEGLYYNANRKLLPEDYPKMTRKAGVKGQTYTIIECARQVKKTGFRLDTSEKVQELLSWVQLMAIDAEMDPEVTKKALTWSELVLEMLEDKQHQPKRKDEVFLKRFPLNRDPQILSVPLFLSASLAASQPGDEEIIEKVTKYAKDIVNLWPADKGLMELHPAESYEDKCGVQYLVLKNKLLTDIGEGTGVKE</sequence>
<keyword evidence="2" id="KW-1185">Reference proteome</keyword>
<reference evidence="2" key="1">
    <citation type="journal article" date="2013" name="Genome Announc.">
        <title>Draft genome sequence of the ascomycete Phaeoacremonium aleophilum strain UCR-PA7, a causal agent of the esca disease complex in grapevines.</title>
        <authorList>
            <person name="Blanco-Ulate B."/>
            <person name="Rolshausen P."/>
            <person name="Cantu D."/>
        </authorList>
    </citation>
    <scope>NUCLEOTIDE SEQUENCE [LARGE SCALE GENOMIC DNA]</scope>
    <source>
        <strain evidence="2">UCR-PA7</strain>
    </source>
</reference>
<dbReference type="GeneID" id="19322461"/>
<dbReference type="Proteomes" id="UP000014074">
    <property type="component" value="Unassembled WGS sequence"/>
</dbReference>
<dbReference type="EMBL" id="KB932928">
    <property type="protein sequence ID" value="EOO02265.1"/>
    <property type="molecule type" value="Genomic_DNA"/>
</dbReference>
<dbReference type="KEGG" id="tmn:UCRPA7_2233"/>
<dbReference type="RefSeq" id="XP_007913006.1">
    <property type="nucleotide sequence ID" value="XM_007914815.1"/>
</dbReference>
<evidence type="ECO:0000313" key="2">
    <source>
        <dbReference type="Proteomes" id="UP000014074"/>
    </source>
</evidence>
<protein>
    <submittedName>
        <fullName evidence="1">Uncharacterized protein</fullName>
    </submittedName>
</protein>
<name>R8BSJ2_PHAM7</name>